<dbReference type="SUPFAM" id="SSF56672">
    <property type="entry name" value="DNA/RNA polymerases"/>
    <property type="match status" value="1"/>
</dbReference>
<dbReference type="PANTHER" id="PTHR19446">
    <property type="entry name" value="REVERSE TRANSCRIPTASES"/>
    <property type="match status" value="1"/>
</dbReference>
<feature type="domain" description="Reverse transcriptase" evidence="2">
    <location>
        <begin position="438"/>
        <end position="625"/>
    </location>
</feature>
<reference evidence="3 4" key="1">
    <citation type="submission" date="2015-04" db="EMBL/GenBank/DDBJ databases">
        <title>Lasius niger genome sequencing.</title>
        <authorList>
            <person name="Konorov E.A."/>
            <person name="Nikitin M.A."/>
            <person name="Kirill M.V."/>
            <person name="Chang P."/>
        </authorList>
    </citation>
    <scope>NUCLEOTIDE SEQUENCE [LARGE SCALE GENOMIC DNA]</scope>
    <source>
        <tissue evidence="3">Whole</tissue>
    </source>
</reference>
<accession>A0A0J7NGC2</accession>
<dbReference type="InterPro" id="IPR043502">
    <property type="entry name" value="DNA/RNA_pol_sf"/>
</dbReference>
<feature type="region of interest" description="Disordered" evidence="1">
    <location>
        <begin position="1"/>
        <end position="29"/>
    </location>
</feature>
<dbReference type="Proteomes" id="UP000036403">
    <property type="component" value="Unassembled WGS sequence"/>
</dbReference>
<sequence>MYEMSNSRPIVPSGDPSNDRRCPTSRVGSVKSATGHVVVDRWATHGKYVSNDGTRIATWNVRGLARTGKLHIVEKELSRYKIKIAGIAETHWRGSGHFYTADSQIFFSGLEDGSPSGVAILVCKELKNAIIGYNAINQRIIYIQVNTTPCILNIVQVYAPTTDASDEEIDLFYACLESTISRISNREIVLILGDLNAKVGCTIENEHLRSVIGRFGIGTRNERGERLLQFCIDNNFSIANTAYKQYIRRLYTWTSPNKLVKNQIDYILIKSRWRASILTAKTLPGADCESDHQLLVCSFRTKLKAYKRRTFEQKLPHITNRVTFSDMLNMNIAASIVTNQSMDPNELWSEAKQAIITALRSTQPCPKTTKKQHWIEENSKVTEISSQNEEPDILIQEVHAAIRKLAHNKSPEIDLITGEVLQAMGDDGVKVVHNICNLIWKTRSWPREWTTSVIIPLHKKGTTTKCDNYRLIALLTHISKIMLHIIQSRLQPFTTWQIAPEQAGFVKGRGTREQILNLRQLIEKAREDYTPMYICVVDYVKAFDKVKWHKMWPILTRMGIPGHLVQLIKNLYKNSTAVVRIENCLSPECVIRKGVRQGCILSPLLYNLYSEHIMRTVLDGWDGGV</sequence>
<dbReference type="InterPro" id="IPR005135">
    <property type="entry name" value="Endo/exonuclease/phosphatase"/>
</dbReference>
<dbReference type="Pfam" id="PF00078">
    <property type="entry name" value="RVT_1"/>
    <property type="match status" value="1"/>
</dbReference>
<evidence type="ECO:0000259" key="2">
    <source>
        <dbReference type="PROSITE" id="PS50878"/>
    </source>
</evidence>
<dbReference type="CDD" id="cd09076">
    <property type="entry name" value="L1-EN"/>
    <property type="match status" value="1"/>
</dbReference>
<gene>
    <name evidence="3" type="ORF">RF55_8525</name>
</gene>
<organism evidence="3 4">
    <name type="scientific">Lasius niger</name>
    <name type="common">Black garden ant</name>
    <dbReference type="NCBI Taxonomy" id="67767"/>
    <lineage>
        <taxon>Eukaryota</taxon>
        <taxon>Metazoa</taxon>
        <taxon>Ecdysozoa</taxon>
        <taxon>Arthropoda</taxon>
        <taxon>Hexapoda</taxon>
        <taxon>Insecta</taxon>
        <taxon>Pterygota</taxon>
        <taxon>Neoptera</taxon>
        <taxon>Endopterygota</taxon>
        <taxon>Hymenoptera</taxon>
        <taxon>Apocrita</taxon>
        <taxon>Aculeata</taxon>
        <taxon>Formicoidea</taxon>
        <taxon>Formicidae</taxon>
        <taxon>Formicinae</taxon>
        <taxon>Lasius</taxon>
        <taxon>Lasius</taxon>
    </lineage>
</organism>
<dbReference type="SUPFAM" id="SSF56219">
    <property type="entry name" value="DNase I-like"/>
    <property type="match status" value="1"/>
</dbReference>
<dbReference type="PROSITE" id="PS50878">
    <property type="entry name" value="RT_POL"/>
    <property type="match status" value="1"/>
</dbReference>
<protein>
    <submittedName>
        <fullName evidence="3">Craniofacial development protein 2-like protein</fullName>
    </submittedName>
</protein>
<dbReference type="Gene3D" id="3.60.10.10">
    <property type="entry name" value="Endonuclease/exonuclease/phosphatase"/>
    <property type="match status" value="1"/>
</dbReference>
<keyword evidence="4" id="KW-1185">Reference proteome</keyword>
<comment type="caution">
    <text evidence="3">The sequence shown here is derived from an EMBL/GenBank/DDBJ whole genome shotgun (WGS) entry which is preliminary data.</text>
</comment>
<dbReference type="CDD" id="cd01650">
    <property type="entry name" value="RT_nLTR_like"/>
    <property type="match status" value="1"/>
</dbReference>
<dbReference type="InterPro" id="IPR036691">
    <property type="entry name" value="Endo/exonu/phosph_ase_sf"/>
</dbReference>
<name>A0A0J7NGC2_LASNI</name>
<dbReference type="Pfam" id="PF03372">
    <property type="entry name" value="Exo_endo_phos"/>
    <property type="match status" value="1"/>
</dbReference>
<dbReference type="AlphaFoldDB" id="A0A0J7NGC2"/>
<dbReference type="InterPro" id="IPR000477">
    <property type="entry name" value="RT_dom"/>
</dbReference>
<dbReference type="GO" id="GO:0071897">
    <property type="term" value="P:DNA biosynthetic process"/>
    <property type="evidence" value="ECO:0007669"/>
    <property type="project" value="UniProtKB-ARBA"/>
</dbReference>
<dbReference type="OrthoDB" id="7554032at2759"/>
<evidence type="ECO:0000313" key="4">
    <source>
        <dbReference type="Proteomes" id="UP000036403"/>
    </source>
</evidence>
<dbReference type="PaxDb" id="67767-A0A0J7NGC2"/>
<dbReference type="STRING" id="67767.A0A0J7NGC2"/>
<evidence type="ECO:0000313" key="3">
    <source>
        <dbReference type="EMBL" id="KMQ91585.1"/>
    </source>
</evidence>
<dbReference type="EMBL" id="LBMM01005351">
    <property type="protein sequence ID" value="KMQ91585.1"/>
    <property type="molecule type" value="Genomic_DNA"/>
</dbReference>
<dbReference type="GO" id="GO:0003824">
    <property type="term" value="F:catalytic activity"/>
    <property type="evidence" value="ECO:0007669"/>
    <property type="project" value="InterPro"/>
</dbReference>
<evidence type="ECO:0000256" key="1">
    <source>
        <dbReference type="SAM" id="MobiDB-lite"/>
    </source>
</evidence>
<proteinExistence type="predicted"/>